<evidence type="ECO:0000259" key="1">
    <source>
        <dbReference type="Pfam" id="PF00583"/>
    </source>
</evidence>
<feature type="domain" description="N-acetyltransferase" evidence="1">
    <location>
        <begin position="12"/>
        <end position="48"/>
    </location>
</feature>
<organism evidence="2 3">
    <name type="scientific">Thiothrix winogradskyi</name>
    <dbReference type="NCBI Taxonomy" id="96472"/>
    <lineage>
        <taxon>Bacteria</taxon>
        <taxon>Pseudomonadati</taxon>
        <taxon>Pseudomonadota</taxon>
        <taxon>Gammaproteobacteria</taxon>
        <taxon>Thiotrichales</taxon>
        <taxon>Thiotrichaceae</taxon>
        <taxon>Thiothrix</taxon>
    </lineage>
</organism>
<name>A0ABY3SYE2_9GAMM</name>
<evidence type="ECO:0000313" key="3">
    <source>
        <dbReference type="Proteomes" id="UP001054801"/>
    </source>
</evidence>
<evidence type="ECO:0000313" key="2">
    <source>
        <dbReference type="EMBL" id="UJS24562.1"/>
    </source>
</evidence>
<reference evidence="2" key="1">
    <citation type="journal article" date="2022" name="Microorganisms">
        <title>Two New Species of Filamentous Sulfur Bacteria of the Genus Thiothrix, Thiothrix winogradskyi sp. nov. and 'Candidatus Thiothrix sulfatifontis' sp. nov.</title>
        <authorList>
            <person name="Ravin N.V."/>
            <person name="Rossetti S."/>
            <person name="Beletsky A.V."/>
            <person name="Kadnikov V.V."/>
            <person name="Rudenko T.S."/>
            <person name="Smolyakov D.D."/>
            <person name="Moskvitina M.I."/>
            <person name="Gureeva M.V."/>
            <person name="Mardanov A.V."/>
            <person name="Grabovich M.Y."/>
        </authorList>
    </citation>
    <scope>NUCLEOTIDE SEQUENCE</scope>
    <source>
        <strain evidence="2">CT3</strain>
    </source>
</reference>
<dbReference type="Proteomes" id="UP001054801">
    <property type="component" value="Chromosome"/>
</dbReference>
<sequence>MIPEAQYLKLLLLHPVIALAKANGCLRIILLTDAVNDAAQRFYQRQGFVVSPMLPLRLMLA</sequence>
<dbReference type="EMBL" id="CP091244">
    <property type="protein sequence ID" value="UJS24562.1"/>
    <property type="molecule type" value="Genomic_DNA"/>
</dbReference>
<protein>
    <submittedName>
        <fullName evidence="2">GNAT family N-acetyltransferase</fullName>
    </submittedName>
</protein>
<dbReference type="Pfam" id="PF00583">
    <property type="entry name" value="Acetyltransf_1"/>
    <property type="match status" value="1"/>
</dbReference>
<gene>
    <name evidence="2" type="ORF">L2Y54_00615</name>
</gene>
<dbReference type="RefSeq" id="WP_236499127.1">
    <property type="nucleotide sequence ID" value="NZ_CP091244.1"/>
</dbReference>
<dbReference type="SUPFAM" id="SSF55729">
    <property type="entry name" value="Acyl-CoA N-acyltransferases (Nat)"/>
    <property type="match status" value="1"/>
</dbReference>
<keyword evidence="3" id="KW-1185">Reference proteome</keyword>
<dbReference type="Gene3D" id="3.40.630.30">
    <property type="match status" value="1"/>
</dbReference>
<proteinExistence type="predicted"/>
<dbReference type="InterPro" id="IPR000182">
    <property type="entry name" value="GNAT_dom"/>
</dbReference>
<accession>A0ABY3SYE2</accession>
<dbReference type="InterPro" id="IPR016181">
    <property type="entry name" value="Acyl_CoA_acyltransferase"/>
</dbReference>